<dbReference type="PROSITE" id="PS50059">
    <property type="entry name" value="FKBP_PPIASE"/>
    <property type="match status" value="1"/>
</dbReference>
<feature type="domain" description="PPIase FKBP-type" evidence="5">
    <location>
        <begin position="76"/>
        <end position="175"/>
    </location>
</feature>
<dbReference type="InterPro" id="IPR001179">
    <property type="entry name" value="PPIase_FKBP_dom"/>
</dbReference>
<evidence type="ECO:0000256" key="3">
    <source>
        <dbReference type="PROSITE-ProRule" id="PRU00277"/>
    </source>
</evidence>
<keyword evidence="7" id="KW-1185">Reference proteome</keyword>
<protein>
    <recommendedName>
        <fullName evidence="4">Peptidyl-prolyl cis-trans isomerase</fullName>
        <ecNumber evidence="4">5.2.1.8</ecNumber>
    </recommendedName>
</protein>
<evidence type="ECO:0000256" key="2">
    <source>
        <dbReference type="ARBA" id="ARBA00023110"/>
    </source>
</evidence>
<sequence>MKNNICFTLIAFFLLSCSNPIPRKPISKKTGTLMEESVSLNKVLIKKEETALLQLIALDSLSTYNASSNGFWYKINSKSNHTYFPKEEDKVIYTYEVFDINHSKIYGKDEIGIRNYVVDKQEIIEGLRDGLKMMNEGDNFTFLFPSYKMYGYLGDHHKIDINQPLIYKVQLIKINKQNESN</sequence>
<dbReference type="SUPFAM" id="SSF54534">
    <property type="entry name" value="FKBP-like"/>
    <property type="match status" value="1"/>
</dbReference>
<evidence type="ECO:0000259" key="5">
    <source>
        <dbReference type="PROSITE" id="PS50059"/>
    </source>
</evidence>
<evidence type="ECO:0000313" key="7">
    <source>
        <dbReference type="Proteomes" id="UP000199312"/>
    </source>
</evidence>
<reference evidence="7" key="1">
    <citation type="submission" date="2016-10" db="EMBL/GenBank/DDBJ databases">
        <authorList>
            <person name="Varghese N."/>
            <person name="Submissions S."/>
        </authorList>
    </citation>
    <scope>NUCLEOTIDE SEQUENCE [LARGE SCALE GENOMIC DNA]</scope>
    <source>
        <strain evidence="7">DSM 24450</strain>
    </source>
</reference>
<evidence type="ECO:0000256" key="1">
    <source>
        <dbReference type="ARBA" id="ARBA00000971"/>
    </source>
</evidence>
<dbReference type="OrthoDB" id="1093155at2"/>
<dbReference type="GO" id="GO:0003755">
    <property type="term" value="F:peptidyl-prolyl cis-trans isomerase activity"/>
    <property type="evidence" value="ECO:0007669"/>
    <property type="project" value="UniProtKB-UniRule"/>
</dbReference>
<evidence type="ECO:0000313" key="6">
    <source>
        <dbReference type="EMBL" id="SFS77084.1"/>
    </source>
</evidence>
<dbReference type="EMBL" id="FOZP01000009">
    <property type="protein sequence ID" value="SFS77084.1"/>
    <property type="molecule type" value="Genomic_DNA"/>
</dbReference>
<dbReference type="RefSeq" id="WP_090229690.1">
    <property type="nucleotide sequence ID" value="NZ_FOZP01000009.1"/>
</dbReference>
<comment type="similarity">
    <text evidence="4">Belongs to the FKBP-type PPIase family.</text>
</comment>
<dbReference type="NCBIfam" id="TIGR03516">
    <property type="entry name" value="ppisom_GldI"/>
    <property type="match status" value="1"/>
</dbReference>
<dbReference type="PROSITE" id="PS51257">
    <property type="entry name" value="PROKAR_LIPOPROTEIN"/>
    <property type="match status" value="1"/>
</dbReference>
<dbReference type="Proteomes" id="UP000199312">
    <property type="component" value="Unassembled WGS sequence"/>
</dbReference>
<comment type="catalytic activity">
    <reaction evidence="1 3 4">
        <text>[protein]-peptidylproline (omega=180) = [protein]-peptidylproline (omega=0)</text>
        <dbReference type="Rhea" id="RHEA:16237"/>
        <dbReference type="Rhea" id="RHEA-COMP:10747"/>
        <dbReference type="Rhea" id="RHEA-COMP:10748"/>
        <dbReference type="ChEBI" id="CHEBI:83833"/>
        <dbReference type="ChEBI" id="CHEBI:83834"/>
        <dbReference type="EC" id="5.2.1.8"/>
    </reaction>
</comment>
<accession>A0A1I6SJL3</accession>
<dbReference type="AlphaFoldDB" id="A0A1I6SJL3"/>
<dbReference type="Gene3D" id="3.10.50.40">
    <property type="match status" value="1"/>
</dbReference>
<keyword evidence="2 3" id="KW-0697">Rotamase</keyword>
<name>A0A1I6SJL3_9FLAO</name>
<evidence type="ECO:0000256" key="4">
    <source>
        <dbReference type="RuleBase" id="RU003915"/>
    </source>
</evidence>
<organism evidence="6 7">
    <name type="scientific">Lutibacter maritimus</name>
    <dbReference type="NCBI Taxonomy" id="593133"/>
    <lineage>
        <taxon>Bacteria</taxon>
        <taxon>Pseudomonadati</taxon>
        <taxon>Bacteroidota</taxon>
        <taxon>Flavobacteriia</taxon>
        <taxon>Flavobacteriales</taxon>
        <taxon>Flavobacteriaceae</taxon>
        <taxon>Lutibacter</taxon>
    </lineage>
</organism>
<dbReference type="InterPro" id="IPR019869">
    <property type="entry name" value="Motility-assoc_PPIase_GldI"/>
</dbReference>
<dbReference type="InterPro" id="IPR046357">
    <property type="entry name" value="PPIase_dom_sf"/>
</dbReference>
<gene>
    <name evidence="6" type="ORF">SAMN04488006_3096</name>
</gene>
<dbReference type="STRING" id="593133.SAMN04488006_3096"/>
<dbReference type="EC" id="5.2.1.8" evidence="4"/>
<proteinExistence type="inferred from homology"/>
<dbReference type="Pfam" id="PF00254">
    <property type="entry name" value="FKBP_C"/>
    <property type="match status" value="1"/>
</dbReference>
<keyword evidence="3 4" id="KW-0413">Isomerase</keyword>